<name>E6VL49_RHOPX</name>
<protein>
    <submittedName>
        <fullName evidence="1">M protein type 3</fullName>
    </submittedName>
</protein>
<dbReference type="BioCyc" id="RPAL652103:RPDX1_RS14615-MONOMER"/>
<gene>
    <name evidence="1" type="ordered locus">Rpdx1_2963</name>
</gene>
<dbReference type="STRING" id="652103.Rpdx1_2963"/>
<organism evidence="1 2">
    <name type="scientific">Rhodopseudomonas palustris (strain DX-1)</name>
    <dbReference type="NCBI Taxonomy" id="652103"/>
    <lineage>
        <taxon>Bacteria</taxon>
        <taxon>Pseudomonadati</taxon>
        <taxon>Pseudomonadota</taxon>
        <taxon>Alphaproteobacteria</taxon>
        <taxon>Hyphomicrobiales</taxon>
        <taxon>Nitrobacteraceae</taxon>
        <taxon>Rhodopseudomonas</taxon>
    </lineage>
</organism>
<dbReference type="HOGENOM" id="CLU_2603752_0_0_5"/>
<dbReference type="Proteomes" id="UP000001402">
    <property type="component" value="Chromosome"/>
</dbReference>
<evidence type="ECO:0000313" key="1">
    <source>
        <dbReference type="EMBL" id="ADU44544.1"/>
    </source>
</evidence>
<dbReference type="EMBL" id="CP002418">
    <property type="protein sequence ID" value="ADU44544.1"/>
    <property type="molecule type" value="Genomic_DNA"/>
</dbReference>
<sequence length="79" mass="7827">MKLDLSKLTDAVSKVAGIAAENAQMKQDMTEAQDAVDTLTASLIAATTSPAGAVGLAAVSAALDPEAVNKAIADLAAKT</sequence>
<evidence type="ECO:0000313" key="2">
    <source>
        <dbReference type="Proteomes" id="UP000001402"/>
    </source>
</evidence>
<reference evidence="1" key="1">
    <citation type="submission" date="2010-12" db="EMBL/GenBank/DDBJ databases">
        <title>Complete sequence of Rhodopseudomonas palustris DX-1.</title>
        <authorList>
            <consortium name="US DOE Joint Genome Institute"/>
            <person name="Lucas S."/>
            <person name="Copeland A."/>
            <person name="Lapidus A."/>
            <person name="Cheng J.-F."/>
            <person name="Goodwin L."/>
            <person name="Pitluck S."/>
            <person name="Misra M."/>
            <person name="Chertkov O."/>
            <person name="Detter J.C."/>
            <person name="Han C."/>
            <person name="Tapia R."/>
            <person name="Land M."/>
            <person name="Hauser L."/>
            <person name="Kyrpides N."/>
            <person name="Ivanova N."/>
            <person name="Ovchinnikova G."/>
            <person name="Logan B."/>
            <person name="Oda Y."/>
            <person name="Harwood C."/>
            <person name="Woyke T."/>
        </authorList>
    </citation>
    <scope>NUCLEOTIDE SEQUENCE [LARGE SCALE GENOMIC DNA]</scope>
    <source>
        <strain evidence="1">DX-1</strain>
    </source>
</reference>
<dbReference type="AlphaFoldDB" id="E6VL49"/>
<proteinExistence type="predicted"/>
<accession>E6VL49</accession>
<dbReference type="KEGG" id="rpx:Rpdx1_2963"/>